<organism evidence="2 3">
    <name type="scientific">Melghirimyces algeriensis</name>
    <dbReference type="NCBI Taxonomy" id="910412"/>
    <lineage>
        <taxon>Bacteria</taxon>
        <taxon>Bacillati</taxon>
        <taxon>Bacillota</taxon>
        <taxon>Bacilli</taxon>
        <taxon>Bacillales</taxon>
        <taxon>Thermoactinomycetaceae</taxon>
        <taxon>Melghirimyces</taxon>
    </lineage>
</organism>
<protein>
    <submittedName>
        <fullName evidence="2">Magnesium chelatase, subunit ChlI C-terminal</fullName>
    </submittedName>
</protein>
<proteinExistence type="predicted"/>
<feature type="domain" description="Mg chelatase-related protein C-terminal" evidence="1">
    <location>
        <begin position="49"/>
        <end position="82"/>
    </location>
</feature>
<dbReference type="InterPro" id="IPR025158">
    <property type="entry name" value="Mg_chelat-rel_C"/>
</dbReference>
<reference evidence="2 3" key="1">
    <citation type="submission" date="2017-05" db="EMBL/GenBank/DDBJ databases">
        <authorList>
            <person name="Varghese N."/>
            <person name="Submissions S."/>
        </authorList>
    </citation>
    <scope>NUCLEOTIDE SEQUENCE [LARGE SCALE GENOMIC DNA]</scope>
    <source>
        <strain evidence="2 3">DSM 45474</strain>
    </source>
</reference>
<evidence type="ECO:0000259" key="1">
    <source>
        <dbReference type="Pfam" id="PF13335"/>
    </source>
</evidence>
<gene>
    <name evidence="2" type="ORF">SAMN06264849_10252</name>
</gene>
<dbReference type="Pfam" id="PF13335">
    <property type="entry name" value="Mg_chelatase_C"/>
    <property type="match status" value="1"/>
</dbReference>
<dbReference type="EMBL" id="FXTI01000002">
    <property type="protein sequence ID" value="SMO45766.1"/>
    <property type="molecule type" value="Genomic_DNA"/>
</dbReference>
<evidence type="ECO:0000313" key="3">
    <source>
        <dbReference type="Proteomes" id="UP000315636"/>
    </source>
</evidence>
<keyword evidence="3" id="KW-1185">Reference proteome</keyword>
<sequence length="93" mass="10686">MIENPCCWIIGLNASKKQNQVIHSMAKSLPNVSSYLFIGGLGVLRSWLVRTLDRILKLSRTIADLAEVTDITAHQEAEAIQHQTLDQKWWEWR</sequence>
<evidence type="ECO:0000313" key="2">
    <source>
        <dbReference type="EMBL" id="SMO45766.1"/>
    </source>
</evidence>
<dbReference type="Proteomes" id="UP000315636">
    <property type="component" value="Unassembled WGS sequence"/>
</dbReference>
<name>A0A521BF89_9BACL</name>
<dbReference type="AlphaFoldDB" id="A0A521BF89"/>
<accession>A0A521BF89</accession>